<evidence type="ECO:0000256" key="3">
    <source>
        <dbReference type="ARBA" id="ARBA00022692"/>
    </source>
</evidence>
<keyword evidence="2" id="KW-1003">Cell membrane</keyword>
<reference evidence="8 9" key="1">
    <citation type="submission" date="2023-01" db="EMBL/GenBank/DDBJ databases">
        <title>Draft genome sequence of Nocardiopsis sp. RSe5-2 isolated from halophytes.</title>
        <authorList>
            <person name="Duangmal K."/>
            <person name="Chantavorakit T."/>
        </authorList>
    </citation>
    <scope>NUCLEOTIDE SEQUENCE [LARGE SCALE GENOMIC DNA]</scope>
    <source>
        <strain evidence="8 9">RSe5-2</strain>
    </source>
</reference>
<dbReference type="RefSeq" id="WP_270687709.1">
    <property type="nucleotide sequence ID" value="NZ_JAQFWQ010000063.1"/>
</dbReference>
<feature type="transmembrane region" description="Helical" evidence="6">
    <location>
        <begin position="297"/>
        <end position="315"/>
    </location>
</feature>
<dbReference type="InterPro" id="IPR020846">
    <property type="entry name" value="MFS_dom"/>
</dbReference>
<keyword evidence="3 6" id="KW-0812">Transmembrane</keyword>
<evidence type="ECO:0000256" key="4">
    <source>
        <dbReference type="ARBA" id="ARBA00022989"/>
    </source>
</evidence>
<keyword evidence="9" id="KW-1185">Reference proteome</keyword>
<feature type="transmembrane region" description="Helical" evidence="6">
    <location>
        <begin position="336"/>
        <end position="357"/>
    </location>
</feature>
<feature type="transmembrane region" description="Helical" evidence="6">
    <location>
        <begin position="271"/>
        <end position="291"/>
    </location>
</feature>
<dbReference type="PANTHER" id="PTHR43124:SF10">
    <property type="entry name" value="PURINE EFFLUX PUMP PBUE"/>
    <property type="match status" value="1"/>
</dbReference>
<dbReference type="SUPFAM" id="SSF103473">
    <property type="entry name" value="MFS general substrate transporter"/>
    <property type="match status" value="1"/>
</dbReference>
<proteinExistence type="predicted"/>
<dbReference type="Pfam" id="PF07690">
    <property type="entry name" value="MFS_1"/>
    <property type="match status" value="1"/>
</dbReference>
<feature type="transmembrane region" description="Helical" evidence="6">
    <location>
        <begin position="160"/>
        <end position="180"/>
    </location>
</feature>
<organism evidence="8 9">
    <name type="scientific">Nocardiopsis endophytica</name>
    <dbReference type="NCBI Taxonomy" id="3018445"/>
    <lineage>
        <taxon>Bacteria</taxon>
        <taxon>Bacillati</taxon>
        <taxon>Actinomycetota</taxon>
        <taxon>Actinomycetes</taxon>
        <taxon>Streptosporangiales</taxon>
        <taxon>Nocardiopsidaceae</taxon>
        <taxon>Nocardiopsis</taxon>
    </lineage>
</organism>
<evidence type="ECO:0000259" key="7">
    <source>
        <dbReference type="PROSITE" id="PS50850"/>
    </source>
</evidence>
<evidence type="ECO:0000256" key="5">
    <source>
        <dbReference type="ARBA" id="ARBA00023136"/>
    </source>
</evidence>
<feature type="transmembrane region" description="Helical" evidence="6">
    <location>
        <begin position="104"/>
        <end position="125"/>
    </location>
</feature>
<dbReference type="EMBL" id="JAQFWQ010000063">
    <property type="protein sequence ID" value="MDA2812956.1"/>
    <property type="molecule type" value="Genomic_DNA"/>
</dbReference>
<dbReference type="InterPro" id="IPR050189">
    <property type="entry name" value="MFS_Efflux_Transporters"/>
</dbReference>
<feature type="transmembrane region" description="Helical" evidence="6">
    <location>
        <begin position="237"/>
        <end position="259"/>
    </location>
</feature>
<evidence type="ECO:0000256" key="2">
    <source>
        <dbReference type="ARBA" id="ARBA00022475"/>
    </source>
</evidence>
<evidence type="ECO:0000313" key="9">
    <source>
        <dbReference type="Proteomes" id="UP001527866"/>
    </source>
</evidence>
<dbReference type="Proteomes" id="UP001527866">
    <property type="component" value="Unassembled WGS sequence"/>
</dbReference>
<comment type="caution">
    <text evidence="8">The sequence shown here is derived from an EMBL/GenBank/DDBJ whole genome shotgun (WGS) entry which is preliminary data.</text>
</comment>
<feature type="domain" description="Major facilitator superfamily (MFS) profile" evidence="7">
    <location>
        <begin position="8"/>
        <end position="386"/>
    </location>
</feature>
<protein>
    <submittedName>
        <fullName evidence="8">MFS transporter</fullName>
    </submittedName>
</protein>
<dbReference type="PANTHER" id="PTHR43124">
    <property type="entry name" value="PURINE EFFLUX PUMP PBUE"/>
    <property type="match status" value="1"/>
</dbReference>
<feature type="transmembrane region" description="Helical" evidence="6">
    <location>
        <begin position="78"/>
        <end position="98"/>
    </location>
</feature>
<evidence type="ECO:0000256" key="1">
    <source>
        <dbReference type="ARBA" id="ARBA00004651"/>
    </source>
</evidence>
<comment type="subcellular location">
    <subcellularLocation>
        <location evidence="1">Cell membrane</location>
        <topology evidence="1">Multi-pass membrane protein</topology>
    </subcellularLocation>
</comment>
<sequence length="421" mass="41148">MHTRPPLWLFILAAVLFTTATDEFIIAGVLPSIAADLGVGVGAAGQLVTAFAVAYAVGAPTVAVAADRLPRRTVMVGGLALFAAANLAAAAAPGFWALAAARVAAALCAAAVTGAAFATAAGAAPEGRQGRYLATTTAGMTAALIGGVPLGAWLAGAADWRATFVFVAVVAAGAAAGLRVSAPKVAGSAPAPLRERLRPLAAPAVLRLVGATFLAASGGLMFYSYLSAFAAETASGAYAVLTGLLFTVGVAGMAGAVLSGRWADAFGPQRALAGVLGGHAVALALLAVFAWADWGGAWLLFPLVAVWGLYAWALTPPMQGSVITAAGPEHGMTAMSMNIAALYLGTGAAGALGGAVVEAAGAPWIPAASAVLMLGSFALALRPAVAAARTATAHEAKANEGDGATGVECATAAPPGTPCAP</sequence>
<name>A0ABT4U7P9_9ACTN</name>
<feature type="transmembrane region" description="Helical" evidence="6">
    <location>
        <begin position="363"/>
        <end position="381"/>
    </location>
</feature>
<keyword evidence="4 6" id="KW-1133">Transmembrane helix</keyword>
<dbReference type="InterPro" id="IPR036259">
    <property type="entry name" value="MFS_trans_sf"/>
</dbReference>
<feature type="transmembrane region" description="Helical" evidence="6">
    <location>
        <begin position="132"/>
        <end position="154"/>
    </location>
</feature>
<dbReference type="InterPro" id="IPR011701">
    <property type="entry name" value="MFS"/>
</dbReference>
<gene>
    <name evidence="8" type="ORF">O4J56_20085</name>
</gene>
<keyword evidence="5 6" id="KW-0472">Membrane</keyword>
<feature type="transmembrane region" description="Helical" evidence="6">
    <location>
        <begin position="200"/>
        <end position="225"/>
    </location>
</feature>
<evidence type="ECO:0000313" key="8">
    <source>
        <dbReference type="EMBL" id="MDA2812956.1"/>
    </source>
</evidence>
<dbReference type="Gene3D" id="1.20.1250.20">
    <property type="entry name" value="MFS general substrate transporter like domains"/>
    <property type="match status" value="1"/>
</dbReference>
<feature type="transmembrane region" description="Helical" evidence="6">
    <location>
        <begin position="45"/>
        <end position="66"/>
    </location>
</feature>
<dbReference type="PROSITE" id="PS50850">
    <property type="entry name" value="MFS"/>
    <property type="match status" value="1"/>
</dbReference>
<accession>A0ABT4U7P9</accession>
<evidence type="ECO:0000256" key="6">
    <source>
        <dbReference type="SAM" id="Phobius"/>
    </source>
</evidence>